<sequence length="150" mass="17371">MDLRDSGASRHSEIVVVPLKESPRSDQRRSAYRLRLSYRPRGEVWLQPNPSRLEDDGSKLRRRSRARVEGLVTWKKIRTLPAVQPPLGYGETCRANPYRYSRSEKSTQRRMRQYVRTQHKASLSATCAERVHYDSRSGLSGGRVVQNMQT</sequence>
<dbReference type="Proteomes" id="UP000799776">
    <property type="component" value="Unassembled WGS sequence"/>
</dbReference>
<dbReference type="EMBL" id="ML978715">
    <property type="protein sequence ID" value="KAF2088997.1"/>
    <property type="molecule type" value="Genomic_DNA"/>
</dbReference>
<feature type="compositionally biased region" description="Basic and acidic residues" evidence="1">
    <location>
        <begin position="1"/>
        <end position="13"/>
    </location>
</feature>
<evidence type="ECO:0000313" key="2">
    <source>
        <dbReference type="EMBL" id="KAF2088997.1"/>
    </source>
</evidence>
<organism evidence="2 3">
    <name type="scientific">Saccharata proteae CBS 121410</name>
    <dbReference type="NCBI Taxonomy" id="1314787"/>
    <lineage>
        <taxon>Eukaryota</taxon>
        <taxon>Fungi</taxon>
        <taxon>Dikarya</taxon>
        <taxon>Ascomycota</taxon>
        <taxon>Pezizomycotina</taxon>
        <taxon>Dothideomycetes</taxon>
        <taxon>Dothideomycetes incertae sedis</taxon>
        <taxon>Botryosphaeriales</taxon>
        <taxon>Saccharataceae</taxon>
        <taxon>Saccharata</taxon>
    </lineage>
</organism>
<protein>
    <submittedName>
        <fullName evidence="2">Uncharacterized protein</fullName>
    </submittedName>
</protein>
<evidence type="ECO:0000256" key="1">
    <source>
        <dbReference type="SAM" id="MobiDB-lite"/>
    </source>
</evidence>
<name>A0A6A5YCD2_9PEZI</name>
<evidence type="ECO:0000313" key="3">
    <source>
        <dbReference type="Proteomes" id="UP000799776"/>
    </source>
</evidence>
<accession>A0A6A5YCD2</accession>
<gene>
    <name evidence="2" type="ORF">K490DRAFT_55607</name>
</gene>
<feature type="region of interest" description="Disordered" evidence="1">
    <location>
        <begin position="1"/>
        <end position="29"/>
    </location>
</feature>
<dbReference type="AlphaFoldDB" id="A0A6A5YCD2"/>
<keyword evidence="3" id="KW-1185">Reference proteome</keyword>
<reference evidence="2" key="1">
    <citation type="journal article" date="2020" name="Stud. Mycol.">
        <title>101 Dothideomycetes genomes: a test case for predicting lifestyles and emergence of pathogens.</title>
        <authorList>
            <person name="Haridas S."/>
            <person name="Albert R."/>
            <person name="Binder M."/>
            <person name="Bloem J."/>
            <person name="Labutti K."/>
            <person name="Salamov A."/>
            <person name="Andreopoulos B."/>
            <person name="Baker S."/>
            <person name="Barry K."/>
            <person name="Bills G."/>
            <person name="Bluhm B."/>
            <person name="Cannon C."/>
            <person name="Castanera R."/>
            <person name="Culley D."/>
            <person name="Daum C."/>
            <person name="Ezra D."/>
            <person name="Gonzalez J."/>
            <person name="Henrissat B."/>
            <person name="Kuo A."/>
            <person name="Liang C."/>
            <person name="Lipzen A."/>
            <person name="Lutzoni F."/>
            <person name="Magnuson J."/>
            <person name="Mondo S."/>
            <person name="Nolan M."/>
            <person name="Ohm R."/>
            <person name="Pangilinan J."/>
            <person name="Park H.-J."/>
            <person name="Ramirez L."/>
            <person name="Alfaro M."/>
            <person name="Sun H."/>
            <person name="Tritt A."/>
            <person name="Yoshinaga Y."/>
            <person name="Zwiers L.-H."/>
            <person name="Turgeon B."/>
            <person name="Goodwin S."/>
            <person name="Spatafora J."/>
            <person name="Crous P."/>
            <person name="Grigoriev I."/>
        </authorList>
    </citation>
    <scope>NUCLEOTIDE SEQUENCE</scope>
    <source>
        <strain evidence="2">CBS 121410</strain>
    </source>
</reference>
<proteinExistence type="predicted"/>